<gene>
    <name evidence="2" type="ORF">DERYTH_LOCUS24541</name>
</gene>
<evidence type="ECO:0000313" key="3">
    <source>
        <dbReference type="Proteomes" id="UP000789405"/>
    </source>
</evidence>
<organism evidence="2 3">
    <name type="scientific">Dentiscutata erythropus</name>
    <dbReference type="NCBI Taxonomy" id="1348616"/>
    <lineage>
        <taxon>Eukaryota</taxon>
        <taxon>Fungi</taxon>
        <taxon>Fungi incertae sedis</taxon>
        <taxon>Mucoromycota</taxon>
        <taxon>Glomeromycotina</taxon>
        <taxon>Glomeromycetes</taxon>
        <taxon>Diversisporales</taxon>
        <taxon>Gigasporaceae</taxon>
        <taxon>Dentiscutata</taxon>
    </lineage>
</organism>
<dbReference type="Proteomes" id="UP000789405">
    <property type="component" value="Unassembled WGS sequence"/>
</dbReference>
<feature type="region of interest" description="Disordered" evidence="1">
    <location>
        <begin position="96"/>
        <end position="118"/>
    </location>
</feature>
<comment type="caution">
    <text evidence="2">The sequence shown here is derived from an EMBL/GenBank/DDBJ whole genome shotgun (WGS) entry which is preliminary data.</text>
</comment>
<reference evidence="2" key="1">
    <citation type="submission" date="2021-06" db="EMBL/GenBank/DDBJ databases">
        <authorList>
            <person name="Kallberg Y."/>
            <person name="Tangrot J."/>
            <person name="Rosling A."/>
        </authorList>
    </citation>
    <scope>NUCLEOTIDE SEQUENCE</scope>
    <source>
        <strain evidence="2">MA453B</strain>
    </source>
</reference>
<accession>A0A9N9PDM3</accession>
<name>A0A9N9PDM3_9GLOM</name>
<feature type="compositionally biased region" description="Polar residues" evidence="1">
    <location>
        <begin position="51"/>
        <end position="64"/>
    </location>
</feature>
<feature type="region of interest" description="Disordered" evidence="1">
    <location>
        <begin position="32"/>
        <end position="76"/>
    </location>
</feature>
<feature type="non-terminal residue" evidence="2">
    <location>
        <position position="1"/>
    </location>
</feature>
<dbReference type="AlphaFoldDB" id="A0A9N9PDM3"/>
<protein>
    <submittedName>
        <fullName evidence="2">10297_t:CDS:1</fullName>
    </submittedName>
</protein>
<feature type="compositionally biased region" description="Basic and acidic residues" evidence="1">
    <location>
        <begin position="32"/>
        <end position="41"/>
    </location>
</feature>
<keyword evidence="3" id="KW-1185">Reference proteome</keyword>
<proteinExistence type="predicted"/>
<dbReference type="EMBL" id="CAJVPY010041675">
    <property type="protein sequence ID" value="CAG8806791.1"/>
    <property type="molecule type" value="Genomic_DNA"/>
</dbReference>
<feature type="non-terminal residue" evidence="2">
    <location>
        <position position="118"/>
    </location>
</feature>
<evidence type="ECO:0000256" key="1">
    <source>
        <dbReference type="SAM" id="MobiDB-lite"/>
    </source>
</evidence>
<sequence>QIDAQTKAYIDSACQNTISTIIEKVKELIDQQAENQRRRQSGENYLLDENQAANASPVTVSSATETREDLTQGNYPSTPILNHMLANMLLPGTTSASNMLCKNEDSQQTDKSLIVKKG</sequence>
<evidence type="ECO:0000313" key="2">
    <source>
        <dbReference type="EMBL" id="CAG8806791.1"/>
    </source>
</evidence>